<dbReference type="Proteomes" id="UP000244060">
    <property type="component" value="Unassembled WGS sequence"/>
</dbReference>
<evidence type="ECO:0000313" key="2">
    <source>
        <dbReference type="Proteomes" id="UP000244060"/>
    </source>
</evidence>
<protein>
    <submittedName>
        <fullName evidence="1">Uncharacterized protein DUF1217</fullName>
    </submittedName>
</protein>
<dbReference type="Pfam" id="PF06748">
    <property type="entry name" value="DUF1217"/>
    <property type="match status" value="1"/>
</dbReference>
<dbReference type="RefSeq" id="WP_108221905.1">
    <property type="nucleotide sequence ID" value="NZ_QAOT01000017.1"/>
</dbReference>
<reference evidence="1 2" key="1">
    <citation type="submission" date="2018-04" db="EMBL/GenBank/DDBJ databases">
        <title>Genomic Encyclopedia of Type Strains, Phase III (KMG-III): the genomes of soil and plant-associated and newly described type strains.</title>
        <authorList>
            <person name="Whitman W."/>
        </authorList>
    </citation>
    <scope>NUCLEOTIDE SEQUENCE [LARGE SCALE GENOMIC DNA]</scope>
    <source>
        <strain evidence="1 2">KA25</strain>
    </source>
</reference>
<accession>A0A2T5JW75</accession>
<gene>
    <name evidence="1" type="ORF">C8J28_11787</name>
</gene>
<dbReference type="AlphaFoldDB" id="A0A2T5JW75"/>
<dbReference type="EMBL" id="QAOT01000017">
    <property type="protein sequence ID" value="PTR14318.1"/>
    <property type="molecule type" value="Genomic_DNA"/>
</dbReference>
<comment type="caution">
    <text evidence="1">The sequence shown here is derived from an EMBL/GenBank/DDBJ whole genome shotgun (WGS) entry which is preliminary data.</text>
</comment>
<dbReference type="OrthoDB" id="7824597at2"/>
<dbReference type="SUPFAM" id="SSF158837">
    <property type="entry name" value="AGR C 984p-like"/>
    <property type="match status" value="1"/>
</dbReference>
<sequence length="261" mass="28169">MSVQPVLPLSGYAGWRFLERTMERQREVHDQSQQVRKDVAYFAEKIGTVRTAEDLVSDYRLLKVALGAFGLEEAIDGKALVRKVLTDGSGDKGALANRLSDKRWLALTKAFGFEAGGAGTTAEGFADRIAAQYRARSFESAVGELDGNMGLALTLDREMASLAADDTSESAKWYSVLGSTSMRAVFDGAFGLPKAFAALDLDRQLAVYRDKAEAMFGRNSVSQFADPEVRDKLIKTFLIRAELGTPAGSSPGQIALTLLGG</sequence>
<dbReference type="Gene3D" id="1.10.3700.10">
    <property type="entry name" value="AGR C 984p-like"/>
    <property type="match status" value="1"/>
</dbReference>
<dbReference type="InterPro" id="IPR023157">
    <property type="entry name" value="AGR-C-984p-like_sf"/>
</dbReference>
<organism evidence="1 2">
    <name type="scientific">Cereibacter azotoformans</name>
    <dbReference type="NCBI Taxonomy" id="43057"/>
    <lineage>
        <taxon>Bacteria</taxon>
        <taxon>Pseudomonadati</taxon>
        <taxon>Pseudomonadota</taxon>
        <taxon>Alphaproteobacteria</taxon>
        <taxon>Rhodobacterales</taxon>
        <taxon>Paracoccaceae</taxon>
        <taxon>Cereibacter</taxon>
    </lineage>
</organism>
<name>A0A2T5JW75_9RHOB</name>
<dbReference type="InterPro" id="IPR010626">
    <property type="entry name" value="DUF1217"/>
</dbReference>
<keyword evidence="2" id="KW-1185">Reference proteome</keyword>
<proteinExistence type="predicted"/>
<evidence type="ECO:0000313" key="1">
    <source>
        <dbReference type="EMBL" id="PTR14318.1"/>
    </source>
</evidence>